<dbReference type="VEuPathDB" id="FungiDB:sscle_15g107270"/>
<gene>
    <name evidence="2" type="ORF">sscle_15g107270</name>
</gene>
<feature type="compositionally biased region" description="Polar residues" evidence="1">
    <location>
        <begin position="358"/>
        <end position="377"/>
    </location>
</feature>
<name>A0A1D9QLY9_SCLS1</name>
<dbReference type="EMBL" id="CP017828">
    <property type="protein sequence ID" value="APA15957.1"/>
    <property type="molecule type" value="Genomic_DNA"/>
</dbReference>
<evidence type="ECO:0000313" key="3">
    <source>
        <dbReference type="Proteomes" id="UP000177798"/>
    </source>
</evidence>
<dbReference type="KEGG" id="ssl:SS1G_09142"/>
<evidence type="ECO:0000256" key="1">
    <source>
        <dbReference type="SAM" id="MobiDB-lite"/>
    </source>
</evidence>
<dbReference type="OMA" id="FRRFAHK"/>
<dbReference type="RefSeq" id="XP_001589421.1">
    <property type="nucleotide sequence ID" value="XM_001589371.1"/>
</dbReference>
<accession>A0A1D9QLY9</accession>
<sequence>MATQHIIASAAQNTHLLSILSETDHAPSEYAQITQYQLSIERIVLEQEKRVKTLVAASAKEHQEHEEYKDSTVKRLAYKISGRKQKFIEKEEKEHREWLNAIQNELEAKRHLSHLKDTLQEAKSKASLLKPLVEKNNAAQAELDTLYNSIFSGPSPDFPTEDTMEHLLSLAKDSFDEGQLRLSIESNVSSILQNASTIMRQCIAALDNALKSSTMDAWGVGGGFADMTEQSSLAQAQSLSSQVEMLISQARQMQPAVQPLGPMNIAQGSLMSDFIFDNILSDLKFHEKIEESRRQLIAARSRLIQETKHSNERLMSFGVEVGERKKVLEMKRKELQDERAVVFERVIARGGIAYNPQEPRSNVQVEHDQSGQQSPALQWDSQQHIHYSLFGGGYKEQSNEFEPYHIPPAGTYESLPVDSNYHQQDLSMPAPSWYTS</sequence>
<dbReference type="OrthoDB" id="2562743at2759"/>
<dbReference type="PANTHER" id="PTHR21974:SF2">
    <property type="entry name" value="RE15880P"/>
    <property type="match status" value="1"/>
</dbReference>
<dbReference type="PANTHER" id="PTHR21974">
    <property type="entry name" value="RE15880P"/>
    <property type="match status" value="1"/>
</dbReference>
<feature type="region of interest" description="Disordered" evidence="1">
    <location>
        <begin position="357"/>
        <end position="377"/>
    </location>
</feature>
<organism evidence="2 3">
    <name type="scientific">Sclerotinia sclerotiorum (strain ATCC 18683 / 1980 / Ss-1)</name>
    <name type="common">White mold</name>
    <name type="synonym">Whetzelinia sclerotiorum</name>
    <dbReference type="NCBI Taxonomy" id="665079"/>
    <lineage>
        <taxon>Eukaryota</taxon>
        <taxon>Fungi</taxon>
        <taxon>Dikarya</taxon>
        <taxon>Ascomycota</taxon>
        <taxon>Pezizomycotina</taxon>
        <taxon>Leotiomycetes</taxon>
        <taxon>Helotiales</taxon>
        <taxon>Sclerotiniaceae</taxon>
        <taxon>Sclerotinia</taxon>
    </lineage>
</organism>
<protein>
    <submittedName>
        <fullName evidence="2">Uncharacterized protein</fullName>
    </submittedName>
</protein>
<proteinExistence type="predicted"/>
<evidence type="ECO:0000313" key="2">
    <source>
        <dbReference type="EMBL" id="APA15957.1"/>
    </source>
</evidence>
<dbReference type="Proteomes" id="UP000177798">
    <property type="component" value="Chromosome 15"/>
</dbReference>
<reference evidence="3" key="1">
    <citation type="journal article" date="2017" name="Genome Biol. Evol.">
        <title>The complete genome sequence of the phytopathogenic fungus Sclerotinia sclerotiorum reveals insights into the genome architecture of broad host range pathogens.</title>
        <authorList>
            <person name="Derbyshire M."/>
            <person name="Denton-Giles M."/>
            <person name="Hegedus D."/>
            <person name="Seifbarghy S."/>
            <person name="Rollins J."/>
            <person name="van Kan J."/>
            <person name="Seidl M.F."/>
            <person name="Faino L."/>
            <person name="Mbengue M."/>
            <person name="Navaud O."/>
            <person name="Raffaele S."/>
            <person name="Hammond-Kosack K."/>
            <person name="Heard S."/>
            <person name="Oliver R."/>
        </authorList>
    </citation>
    <scope>NUCLEOTIDE SEQUENCE [LARGE SCALE GENOMIC DNA]</scope>
    <source>
        <strain evidence="3">ATCC 18683 / 1980 / Ss-1</strain>
    </source>
</reference>
<dbReference type="AlphaFoldDB" id="A0A1D9QLY9"/>